<dbReference type="Gene3D" id="3.30.1370.210">
    <property type="match status" value="1"/>
</dbReference>
<evidence type="ECO:0000256" key="5">
    <source>
        <dbReference type="PROSITE-ProRule" id="PRU00723"/>
    </source>
</evidence>
<name>A0A1Q9E9P2_SYMMI</name>
<dbReference type="InterPro" id="IPR045234">
    <property type="entry name" value="Unkempt-like"/>
</dbReference>
<accession>A0A1Q9E9P2</accession>
<dbReference type="InterPro" id="IPR036855">
    <property type="entry name" value="Znf_CCCH_sf"/>
</dbReference>
<feature type="zinc finger region" description="C3H1-type" evidence="5">
    <location>
        <begin position="159"/>
        <end position="187"/>
    </location>
</feature>
<dbReference type="SUPFAM" id="SSF90229">
    <property type="entry name" value="CCCH zinc finger"/>
    <property type="match status" value="1"/>
</dbReference>
<evidence type="ECO:0000256" key="3">
    <source>
        <dbReference type="ARBA" id="ARBA00022833"/>
    </source>
</evidence>
<dbReference type="Proteomes" id="UP000186817">
    <property type="component" value="Unassembled WGS sequence"/>
</dbReference>
<keyword evidence="4" id="KW-0238">DNA-binding</keyword>
<dbReference type="AlphaFoldDB" id="A0A1Q9E9P2"/>
<dbReference type="GO" id="GO:0008270">
    <property type="term" value="F:zinc ion binding"/>
    <property type="evidence" value="ECO:0007669"/>
    <property type="project" value="UniProtKB-KW"/>
</dbReference>
<evidence type="ECO:0000256" key="1">
    <source>
        <dbReference type="ARBA" id="ARBA00022723"/>
    </source>
</evidence>
<evidence type="ECO:0000256" key="2">
    <source>
        <dbReference type="ARBA" id="ARBA00022771"/>
    </source>
</evidence>
<dbReference type="SMART" id="SM00356">
    <property type="entry name" value="ZnF_C3H1"/>
    <property type="match status" value="3"/>
</dbReference>
<keyword evidence="1 5" id="KW-0479">Metal-binding</keyword>
<dbReference type="Pfam" id="PF25512">
    <property type="entry name" value="zf-CCCH_AtC3H23"/>
    <property type="match status" value="1"/>
</dbReference>
<dbReference type="GO" id="GO:0003677">
    <property type="term" value="F:DNA binding"/>
    <property type="evidence" value="ECO:0007669"/>
    <property type="project" value="UniProtKB-KW"/>
</dbReference>
<feature type="domain" description="C3H1-type" evidence="6">
    <location>
        <begin position="159"/>
        <end position="187"/>
    </location>
</feature>
<comment type="caution">
    <text evidence="7">The sequence shown here is derived from an EMBL/GenBank/DDBJ whole genome shotgun (WGS) entry which is preliminary data.</text>
</comment>
<keyword evidence="2 5" id="KW-0863">Zinc-finger</keyword>
<feature type="zinc finger region" description="C3H1-type" evidence="5">
    <location>
        <begin position="247"/>
        <end position="282"/>
    </location>
</feature>
<dbReference type="InterPro" id="IPR000571">
    <property type="entry name" value="Znf_CCCH"/>
</dbReference>
<dbReference type="PANTHER" id="PTHR14493">
    <property type="entry name" value="UNKEMPT FAMILY MEMBER"/>
    <property type="match status" value="1"/>
</dbReference>
<evidence type="ECO:0000313" key="7">
    <source>
        <dbReference type="EMBL" id="OLQ04136.1"/>
    </source>
</evidence>
<keyword evidence="3 5" id="KW-0862">Zinc</keyword>
<evidence type="ECO:0000256" key="4">
    <source>
        <dbReference type="ARBA" id="ARBA00023125"/>
    </source>
</evidence>
<gene>
    <name evidence="7" type="ORF">AK812_SmicGene12784</name>
</gene>
<dbReference type="OrthoDB" id="20534at2759"/>
<proteinExistence type="predicted"/>
<evidence type="ECO:0000313" key="8">
    <source>
        <dbReference type="Proteomes" id="UP000186817"/>
    </source>
</evidence>
<evidence type="ECO:0000259" key="6">
    <source>
        <dbReference type="PROSITE" id="PS50103"/>
    </source>
</evidence>
<dbReference type="PROSITE" id="PS50103">
    <property type="entry name" value="ZF_C3H1"/>
    <property type="match status" value="3"/>
</dbReference>
<dbReference type="PANTHER" id="PTHR14493:SF50">
    <property type="entry name" value="RING FINGER PROTEIN UNKEMPT"/>
    <property type="match status" value="1"/>
</dbReference>
<reference evidence="7 8" key="1">
    <citation type="submission" date="2016-02" db="EMBL/GenBank/DDBJ databases">
        <title>Genome analysis of coral dinoflagellate symbionts highlights evolutionary adaptations to a symbiotic lifestyle.</title>
        <authorList>
            <person name="Aranda M."/>
            <person name="Li Y."/>
            <person name="Liew Y.J."/>
            <person name="Baumgarten S."/>
            <person name="Simakov O."/>
            <person name="Wilson M."/>
            <person name="Piel J."/>
            <person name="Ashoor H."/>
            <person name="Bougouffa S."/>
            <person name="Bajic V.B."/>
            <person name="Ryu T."/>
            <person name="Ravasi T."/>
            <person name="Bayer T."/>
            <person name="Micklem G."/>
            <person name="Kim H."/>
            <person name="Bhak J."/>
            <person name="Lajeunesse T.C."/>
            <person name="Voolstra C.R."/>
        </authorList>
    </citation>
    <scope>NUCLEOTIDE SEQUENCE [LARGE SCALE GENOMIC DNA]</scope>
    <source>
        <strain evidence="7 8">CCMP2467</strain>
    </source>
</reference>
<feature type="domain" description="C3H1-type" evidence="6">
    <location>
        <begin position="290"/>
        <end position="317"/>
    </location>
</feature>
<dbReference type="Gene3D" id="4.10.1000.10">
    <property type="entry name" value="Zinc finger, CCCH-type"/>
    <property type="match status" value="1"/>
</dbReference>
<dbReference type="EMBL" id="LSRX01000217">
    <property type="protein sequence ID" value="OLQ04136.1"/>
    <property type="molecule type" value="Genomic_DNA"/>
</dbReference>
<dbReference type="InterPro" id="IPR057444">
    <property type="entry name" value="Znf-CCCH_AtC3H23-like"/>
</dbReference>
<feature type="zinc finger region" description="C3H1-type" evidence="5">
    <location>
        <begin position="290"/>
        <end position="317"/>
    </location>
</feature>
<organism evidence="7 8">
    <name type="scientific">Symbiodinium microadriaticum</name>
    <name type="common">Dinoflagellate</name>
    <name type="synonym">Zooxanthella microadriatica</name>
    <dbReference type="NCBI Taxonomy" id="2951"/>
    <lineage>
        <taxon>Eukaryota</taxon>
        <taxon>Sar</taxon>
        <taxon>Alveolata</taxon>
        <taxon>Dinophyceae</taxon>
        <taxon>Suessiales</taxon>
        <taxon>Symbiodiniaceae</taxon>
        <taxon>Symbiodinium</taxon>
    </lineage>
</organism>
<keyword evidence="8" id="KW-1185">Reference proteome</keyword>
<feature type="domain" description="C3H1-type" evidence="6">
    <location>
        <begin position="247"/>
        <end position="282"/>
    </location>
</feature>
<protein>
    <submittedName>
        <fullName evidence="7">Zinc finger CCCH domain-containing protein 10</fullName>
    </submittedName>
</protein>
<sequence>MSIPSISSVALYARLQPVAPTVRWVRYKNKASVSQIMAFWDKHPSGPDPLFVRAVVMATLDLNPAEYSSEAQLHFTRVRPQDDGMKYHDSPHQGMEFDSRDRPWAAQQGGGYWQEQWRPDGGGYGFAGQGTGGSDWTSGWQMPMAMNDGWQRNRNGATKSKRRFCTSYPDVSQCRRGAGCAFAHSREEIGVPLLSIAEENQEPHALTDDFFMHKYKTSWCPIGVQHEWHTCVYAHNYQDARRPPTIGYGARLCPYWSKKDTGAEYSQRCPLGLRCPYSHGAKEQLYHPHYFKTVVCRDLRGKACPRHKLCAFYHHRHERRTTPVDDVDYAKPLPVEALPESWVTDFLSPPFHAESGKPRMDDPKERNMMQAPGQMEQGGQYGQMQCGQMPFFPMLPGQMPGGERELENSPSRMSSDNMLPWVPCDGVQMEGVQMVPVLVVMCDAAPS</sequence>